<feature type="coiled-coil region" evidence="1">
    <location>
        <begin position="396"/>
        <end position="444"/>
    </location>
</feature>
<keyword evidence="4" id="KW-1185">Reference proteome</keyword>
<gene>
    <name evidence="3" type="ORF">SNAT2548_LOCUS4123</name>
</gene>
<proteinExistence type="predicted"/>
<evidence type="ECO:0000313" key="3">
    <source>
        <dbReference type="EMBL" id="CAE7034398.1"/>
    </source>
</evidence>
<dbReference type="AlphaFoldDB" id="A0A812ID84"/>
<accession>A0A812ID84</accession>
<evidence type="ECO:0000313" key="4">
    <source>
        <dbReference type="Proteomes" id="UP000604046"/>
    </source>
</evidence>
<name>A0A812ID84_9DINO</name>
<feature type="coiled-coil region" evidence="1">
    <location>
        <begin position="239"/>
        <end position="336"/>
    </location>
</feature>
<reference evidence="3" key="1">
    <citation type="submission" date="2021-02" db="EMBL/GenBank/DDBJ databases">
        <authorList>
            <person name="Dougan E. K."/>
            <person name="Rhodes N."/>
            <person name="Thang M."/>
            <person name="Chan C."/>
        </authorList>
    </citation>
    <scope>NUCLEOTIDE SEQUENCE</scope>
</reference>
<protein>
    <submittedName>
        <fullName evidence="3">Uncharacterized protein</fullName>
    </submittedName>
</protein>
<feature type="region of interest" description="Disordered" evidence="2">
    <location>
        <begin position="1"/>
        <end position="94"/>
    </location>
</feature>
<sequence>MDEDEPAEVARSATAEIFEPVIQAQVKADKPKEISPKPTAPNGKPGKPRQTSTLSDGRGGSRPQDRDAASRPTTAPSKSSSKASRSPQEKSRWVAPDFASVSMLSPRNLEDALAERAFAEQPSRQCIGLSEAVVRDVVSVTVRDIVGIFESLLDRLLTEKKMETIRSMVVEFMTEDISATIAAGQEELKEQEIGHVLQDMRDLRSQVNETEEAWEQRFEKVSQLERALDSFSGDADDRFASLEARLRELESASVRHEELDEIRKDIAHDKGEKTDAINELFSKDEETQAQLQELQNNVSNSLATKKEVQEAHNQVMEELRQSSDDVNETLKELQSNVAWHTDVEDLDMRQRQKISSVQSDVTKAHDGLKAFGDKLDLAQQQNHEVFAKNVQVREMFSQYGELMEDLEKRLSEEQQKLNQQKVDKRDLQEKLSSVHGRLEELKVADENISNGLKELASMVSDLQARPD</sequence>
<dbReference type="Proteomes" id="UP000604046">
    <property type="component" value="Unassembled WGS sequence"/>
</dbReference>
<evidence type="ECO:0000256" key="1">
    <source>
        <dbReference type="SAM" id="Coils"/>
    </source>
</evidence>
<dbReference type="OrthoDB" id="427014at2759"/>
<organism evidence="3 4">
    <name type="scientific">Symbiodinium natans</name>
    <dbReference type="NCBI Taxonomy" id="878477"/>
    <lineage>
        <taxon>Eukaryota</taxon>
        <taxon>Sar</taxon>
        <taxon>Alveolata</taxon>
        <taxon>Dinophyceae</taxon>
        <taxon>Suessiales</taxon>
        <taxon>Symbiodiniaceae</taxon>
        <taxon>Symbiodinium</taxon>
    </lineage>
</organism>
<evidence type="ECO:0000256" key="2">
    <source>
        <dbReference type="SAM" id="MobiDB-lite"/>
    </source>
</evidence>
<feature type="compositionally biased region" description="Low complexity" evidence="2">
    <location>
        <begin position="70"/>
        <end position="86"/>
    </location>
</feature>
<keyword evidence="1" id="KW-0175">Coiled coil</keyword>
<dbReference type="EMBL" id="CAJNDS010000252">
    <property type="protein sequence ID" value="CAE7034398.1"/>
    <property type="molecule type" value="Genomic_DNA"/>
</dbReference>
<comment type="caution">
    <text evidence="3">The sequence shown here is derived from an EMBL/GenBank/DDBJ whole genome shotgun (WGS) entry which is preliminary data.</text>
</comment>